<evidence type="ECO:0000313" key="6">
    <source>
        <dbReference type="Proteomes" id="UP000255326"/>
    </source>
</evidence>
<dbReference type="InterPro" id="IPR029044">
    <property type="entry name" value="Nucleotide-diphossugar_trans"/>
</dbReference>
<keyword evidence="2" id="KW-0328">Glycosyltransferase</keyword>
<evidence type="ECO:0000256" key="2">
    <source>
        <dbReference type="ARBA" id="ARBA00022676"/>
    </source>
</evidence>
<dbReference type="SUPFAM" id="SSF53448">
    <property type="entry name" value="Nucleotide-diphospho-sugar transferases"/>
    <property type="match status" value="1"/>
</dbReference>
<dbReference type="GO" id="GO:0016757">
    <property type="term" value="F:glycosyltransferase activity"/>
    <property type="evidence" value="ECO:0007669"/>
    <property type="project" value="UniProtKB-KW"/>
</dbReference>
<evidence type="ECO:0000256" key="1">
    <source>
        <dbReference type="ARBA" id="ARBA00006739"/>
    </source>
</evidence>
<proteinExistence type="inferred from homology"/>
<feature type="domain" description="Glycosyltransferase 2-like" evidence="4">
    <location>
        <begin position="6"/>
        <end position="133"/>
    </location>
</feature>
<gene>
    <name evidence="5" type="ORF">DFR59_102339</name>
</gene>
<dbReference type="OrthoDB" id="396512at2"/>
<dbReference type="AlphaFoldDB" id="A0A370GR40"/>
<evidence type="ECO:0000256" key="3">
    <source>
        <dbReference type="ARBA" id="ARBA00022679"/>
    </source>
</evidence>
<accession>A0A370GR40</accession>
<keyword evidence="3 5" id="KW-0808">Transferase</keyword>
<evidence type="ECO:0000259" key="4">
    <source>
        <dbReference type="Pfam" id="PF00535"/>
    </source>
</evidence>
<dbReference type="RefSeq" id="WP_114744528.1">
    <property type="nucleotide sequence ID" value="NZ_QQAY01000002.1"/>
</dbReference>
<dbReference type="CDD" id="cd00761">
    <property type="entry name" value="Glyco_tranf_GTA_type"/>
    <property type="match status" value="1"/>
</dbReference>
<dbReference type="PANTHER" id="PTHR22916">
    <property type="entry name" value="GLYCOSYLTRANSFERASE"/>
    <property type="match status" value="1"/>
</dbReference>
<name>A0A370GR40_9BACI</name>
<reference evidence="5 6" key="1">
    <citation type="submission" date="2018-07" db="EMBL/GenBank/DDBJ databases">
        <title>Genomic Encyclopedia of Type Strains, Phase IV (KMG-IV): sequencing the most valuable type-strain genomes for metagenomic binning, comparative biology and taxonomic classification.</title>
        <authorList>
            <person name="Goeker M."/>
        </authorList>
    </citation>
    <scope>NUCLEOTIDE SEQUENCE [LARGE SCALE GENOMIC DNA]</scope>
    <source>
        <strain evidence="5 6">DSM 25281</strain>
    </source>
</reference>
<dbReference type="PANTHER" id="PTHR22916:SF51">
    <property type="entry name" value="GLYCOSYLTRANSFERASE EPSH-RELATED"/>
    <property type="match status" value="1"/>
</dbReference>
<protein>
    <submittedName>
        <fullName evidence="5">Glycosyltransferase EpsH</fullName>
    </submittedName>
</protein>
<dbReference type="InterPro" id="IPR001173">
    <property type="entry name" value="Glyco_trans_2-like"/>
</dbReference>
<dbReference type="EMBL" id="QQAY01000002">
    <property type="protein sequence ID" value="RDI45706.1"/>
    <property type="molecule type" value="Genomic_DNA"/>
</dbReference>
<organism evidence="5 6">
    <name type="scientific">Falsibacillus pallidus</name>
    <dbReference type="NCBI Taxonomy" id="493781"/>
    <lineage>
        <taxon>Bacteria</taxon>
        <taxon>Bacillati</taxon>
        <taxon>Bacillota</taxon>
        <taxon>Bacilli</taxon>
        <taxon>Bacillales</taxon>
        <taxon>Bacillaceae</taxon>
        <taxon>Falsibacillus</taxon>
    </lineage>
</organism>
<evidence type="ECO:0000313" key="5">
    <source>
        <dbReference type="EMBL" id="RDI45706.1"/>
    </source>
</evidence>
<comment type="similarity">
    <text evidence="1">Belongs to the glycosyltransferase 2 family.</text>
</comment>
<dbReference type="Pfam" id="PF00535">
    <property type="entry name" value="Glycos_transf_2"/>
    <property type="match status" value="1"/>
</dbReference>
<dbReference type="Gene3D" id="3.90.550.10">
    <property type="entry name" value="Spore Coat Polysaccharide Biosynthesis Protein SpsA, Chain A"/>
    <property type="match status" value="1"/>
</dbReference>
<comment type="caution">
    <text evidence="5">The sequence shown here is derived from an EMBL/GenBank/DDBJ whole genome shotgun (WGS) entry which is preliminary data.</text>
</comment>
<dbReference type="Proteomes" id="UP000255326">
    <property type="component" value="Unassembled WGS sequence"/>
</dbReference>
<sequence length="355" mass="41097">MNPKVSIVVPIYNVDKYLVRCLDSLLNQTLKDIEIICVNDGSSDASLPILEKYEEIDKRINIINKVNGGVSSARNCGIDAARGEYIGFVDPDDWVDHDMYLSLYKTAISDKADIVMCSYIREFSNHSKEKKFNFPEKSIFENQSVKSNIMRKLIGPLNEEVANPELMDAWGTVWSKLFRADIIKSNEIRFTDLNVIGTNEDLLFNIQVINFAQTFVFLNKPYYHYWRANSGSVTTGFKPLLFDQWLNLYHLIEEFIKKNSLSEEYYSALNNRMCLGTLGLGLNTISKENKDSSFKKIKHLKHILKSEQLKNSFKQLDLKKFPLIWKVFYFSAKIRSATSLYFMLIAIEILRKNLR</sequence>
<keyword evidence="6" id="KW-1185">Reference proteome</keyword>